<dbReference type="Proteomes" id="UP001596972">
    <property type="component" value="Unassembled WGS sequence"/>
</dbReference>
<gene>
    <name evidence="3" type="ORF">ACFQ11_35640</name>
</gene>
<dbReference type="Pfam" id="PF00067">
    <property type="entry name" value="p450"/>
    <property type="match status" value="1"/>
</dbReference>
<reference evidence="4" key="1">
    <citation type="journal article" date="2019" name="Int. J. Syst. Evol. Microbiol.">
        <title>The Global Catalogue of Microorganisms (GCM) 10K type strain sequencing project: providing services to taxonomists for standard genome sequencing and annotation.</title>
        <authorList>
            <consortium name="The Broad Institute Genomics Platform"/>
            <consortium name="The Broad Institute Genome Sequencing Center for Infectious Disease"/>
            <person name="Wu L."/>
            <person name="Ma J."/>
        </authorList>
    </citation>
    <scope>NUCLEOTIDE SEQUENCE [LARGE SCALE GENOMIC DNA]</scope>
    <source>
        <strain evidence="4">JCM 31202</strain>
    </source>
</reference>
<name>A0ABW3EZC7_9ACTN</name>
<comment type="similarity">
    <text evidence="1">Belongs to the cytochrome P450 family.</text>
</comment>
<comment type="caution">
    <text evidence="3">The sequence shown here is derived from an EMBL/GenBank/DDBJ whole genome shotgun (WGS) entry which is preliminary data.</text>
</comment>
<protein>
    <submittedName>
        <fullName evidence="3">Cytochrome P450</fullName>
    </submittedName>
</protein>
<keyword evidence="4" id="KW-1185">Reference proteome</keyword>
<sequence>MTTRQDGGTTGETGPRDIDPRDIDLSDLRFWGRPLDERAAAFAALRARGTPAFFADPPVPFTGRGGGYWALVSHADVTEASRNPHIFSSEPNATTVIDSPGFLDRYINSMINMDDPRHAKIRRVVSRAFSPRMLAKTEDDIAARAARIVDELIAARAARPDGEPLDFVAHAAVRLPVEVICDMLGIPDALHPRVVRLTNIVLGNSDPEYTGITPDMGRLRTGLGLAKVARAGRDLHRLAARLGRERAAEPTGDLTSALVNANVDGEKLGTREFGTFFLLLVVAGNETTRTAIAHGLQLLTDNPAQRGLLLDDFDGRIGGAVEEIVRYSTPVICFRRNLTRDHVMNGHAFAAGDKVMLFYNSANRDETVFDDPDAFDITRSPNPHVGFGGPGPHFCLGANLARREITVMFRELFTRLPDLRAAGEPDRLMSSFINGYKRLPCTFTVP</sequence>
<organism evidence="3 4">
    <name type="scientific">Actinomadura sediminis</name>
    <dbReference type="NCBI Taxonomy" id="1038904"/>
    <lineage>
        <taxon>Bacteria</taxon>
        <taxon>Bacillati</taxon>
        <taxon>Actinomycetota</taxon>
        <taxon>Actinomycetes</taxon>
        <taxon>Streptosporangiales</taxon>
        <taxon>Thermomonosporaceae</taxon>
        <taxon>Actinomadura</taxon>
    </lineage>
</organism>
<evidence type="ECO:0000256" key="1">
    <source>
        <dbReference type="ARBA" id="ARBA00010617"/>
    </source>
</evidence>
<dbReference type="Gene3D" id="1.10.630.10">
    <property type="entry name" value="Cytochrome P450"/>
    <property type="match status" value="1"/>
</dbReference>
<evidence type="ECO:0000256" key="2">
    <source>
        <dbReference type="SAM" id="MobiDB-lite"/>
    </source>
</evidence>
<evidence type="ECO:0000313" key="4">
    <source>
        <dbReference type="Proteomes" id="UP001596972"/>
    </source>
</evidence>
<dbReference type="CDD" id="cd11033">
    <property type="entry name" value="CYP142-like"/>
    <property type="match status" value="1"/>
</dbReference>
<dbReference type="InterPro" id="IPR036396">
    <property type="entry name" value="Cyt_P450_sf"/>
</dbReference>
<proteinExistence type="inferred from homology"/>
<dbReference type="InterPro" id="IPR002397">
    <property type="entry name" value="Cyt_P450_B"/>
</dbReference>
<dbReference type="PANTHER" id="PTHR46696:SF4">
    <property type="entry name" value="BIOTIN BIOSYNTHESIS CYTOCHROME P450"/>
    <property type="match status" value="1"/>
</dbReference>
<dbReference type="SUPFAM" id="SSF48264">
    <property type="entry name" value="Cytochrome P450"/>
    <property type="match status" value="1"/>
</dbReference>
<evidence type="ECO:0000313" key="3">
    <source>
        <dbReference type="EMBL" id="MFD0905753.1"/>
    </source>
</evidence>
<feature type="region of interest" description="Disordered" evidence="2">
    <location>
        <begin position="1"/>
        <end position="21"/>
    </location>
</feature>
<dbReference type="RefSeq" id="WP_378306981.1">
    <property type="nucleotide sequence ID" value="NZ_JBHTJA010000163.1"/>
</dbReference>
<dbReference type="InterPro" id="IPR001128">
    <property type="entry name" value="Cyt_P450"/>
</dbReference>
<accession>A0ABW3EZC7</accession>
<dbReference type="EMBL" id="JBHTJA010000163">
    <property type="protein sequence ID" value="MFD0905753.1"/>
    <property type="molecule type" value="Genomic_DNA"/>
</dbReference>
<dbReference type="PRINTS" id="PR00359">
    <property type="entry name" value="BP450"/>
</dbReference>
<dbReference type="PANTHER" id="PTHR46696">
    <property type="entry name" value="P450, PUTATIVE (EUROFUNG)-RELATED"/>
    <property type="match status" value="1"/>
</dbReference>